<dbReference type="InterPro" id="IPR016039">
    <property type="entry name" value="Thiolase-like"/>
</dbReference>
<dbReference type="SUPFAM" id="SSF53901">
    <property type="entry name" value="Thiolase-like"/>
    <property type="match status" value="1"/>
</dbReference>
<dbReference type="RefSeq" id="WP_146178018.1">
    <property type="nucleotide sequence ID" value="NZ_PVNG01000001.1"/>
</dbReference>
<evidence type="ECO:0000313" key="2">
    <source>
        <dbReference type="Proteomes" id="UP000238312"/>
    </source>
</evidence>
<accession>A0A2T0NC27</accession>
<name>A0A2T0NC27_9ACTN</name>
<dbReference type="EMBL" id="PVNG01000001">
    <property type="protein sequence ID" value="PRX70537.1"/>
    <property type="molecule type" value="Genomic_DNA"/>
</dbReference>
<proteinExistence type="predicted"/>
<dbReference type="Proteomes" id="UP000238312">
    <property type="component" value="Unassembled WGS sequence"/>
</dbReference>
<comment type="caution">
    <text evidence="1">The sequence shown here is derived from an EMBL/GenBank/DDBJ whole genome shotgun (WGS) entry which is preliminary data.</text>
</comment>
<sequence length="290" mass="30757">MAIQTSVLETFSTVFTGEPREDTVAPAETVARSREDEYLNDLADVHGLDESAVLSTVTSRSYGEMAARALEGCGAGSGHIDVIILAYANTEFFVPEGAGSFLAEEFPSAKMVYAVTEQGKLAPFTALKLAQCHLQEEECERAAVVAIEQRAVPLVDDHDAGRPEVDAAAAILLSRDISAASTEMPGVALRKVGGQAELGPLVREMLRIVTAQLDGDPLIVIGERIPSGEAASFSSRVRRAEAGRVCTGVWETLDRSLRGDDGDGGYSGPVVAMEYEPMLDQLGVASMIVP</sequence>
<gene>
    <name evidence="1" type="ORF">B0I32_101632</name>
</gene>
<protein>
    <submittedName>
        <fullName evidence="1">Uncharacterized protein</fullName>
    </submittedName>
</protein>
<organism evidence="1 2">
    <name type="scientific">Nonomuraea fuscirosea</name>
    <dbReference type="NCBI Taxonomy" id="1291556"/>
    <lineage>
        <taxon>Bacteria</taxon>
        <taxon>Bacillati</taxon>
        <taxon>Actinomycetota</taxon>
        <taxon>Actinomycetes</taxon>
        <taxon>Streptosporangiales</taxon>
        <taxon>Streptosporangiaceae</taxon>
        <taxon>Nonomuraea</taxon>
    </lineage>
</organism>
<dbReference type="AlphaFoldDB" id="A0A2T0NC27"/>
<keyword evidence="2" id="KW-1185">Reference proteome</keyword>
<evidence type="ECO:0000313" key="1">
    <source>
        <dbReference type="EMBL" id="PRX70537.1"/>
    </source>
</evidence>
<dbReference type="Gene3D" id="3.40.47.10">
    <property type="match status" value="1"/>
</dbReference>
<reference evidence="1 2" key="1">
    <citation type="submission" date="2018-03" db="EMBL/GenBank/DDBJ databases">
        <title>Genomic Encyclopedia of Type Strains, Phase III (KMG-III): the genomes of soil and plant-associated and newly described type strains.</title>
        <authorList>
            <person name="Whitman W."/>
        </authorList>
    </citation>
    <scope>NUCLEOTIDE SEQUENCE [LARGE SCALE GENOMIC DNA]</scope>
    <source>
        <strain evidence="1 2">CGMCC 4.7104</strain>
    </source>
</reference>
<dbReference type="OrthoDB" id="3539120at2"/>
<dbReference type="GO" id="GO:0016746">
    <property type="term" value="F:acyltransferase activity"/>
    <property type="evidence" value="ECO:0007669"/>
    <property type="project" value="InterPro"/>
</dbReference>